<evidence type="ECO:0000313" key="1">
    <source>
        <dbReference type="EMBL" id="VDK53855.1"/>
    </source>
</evidence>
<dbReference type="Proteomes" id="UP000271098">
    <property type="component" value="Unassembled WGS sequence"/>
</dbReference>
<keyword evidence="2" id="KW-1185">Reference proteome</keyword>
<dbReference type="WBParaSite" id="GPUH_0000622201-mRNA-1">
    <property type="protein sequence ID" value="GPUH_0000622201-mRNA-1"/>
    <property type="gene ID" value="GPUH_0000622201"/>
</dbReference>
<dbReference type="EMBL" id="UYRT01014256">
    <property type="protein sequence ID" value="VDK53855.1"/>
    <property type="molecule type" value="Genomic_DNA"/>
</dbReference>
<dbReference type="AlphaFoldDB" id="A0A183DBX3"/>
<proteinExistence type="predicted"/>
<reference evidence="1 2" key="2">
    <citation type="submission" date="2018-11" db="EMBL/GenBank/DDBJ databases">
        <authorList>
            <consortium name="Pathogen Informatics"/>
        </authorList>
    </citation>
    <scope>NUCLEOTIDE SEQUENCE [LARGE SCALE GENOMIC DNA]</scope>
</reference>
<accession>A0A183DBX3</accession>
<reference evidence="3" key="1">
    <citation type="submission" date="2016-06" db="UniProtKB">
        <authorList>
            <consortium name="WormBaseParasite"/>
        </authorList>
    </citation>
    <scope>IDENTIFICATION</scope>
</reference>
<sequence>MCRQPPTMMNNQLVKTFRRRKKAIARGILLRKFCRLLIRKHRQLTRKDRSENELVL</sequence>
<evidence type="ECO:0000313" key="2">
    <source>
        <dbReference type="Proteomes" id="UP000271098"/>
    </source>
</evidence>
<gene>
    <name evidence="1" type="ORF">GPUH_LOCUS6213</name>
</gene>
<evidence type="ECO:0000313" key="3">
    <source>
        <dbReference type="WBParaSite" id="GPUH_0000622201-mRNA-1"/>
    </source>
</evidence>
<protein>
    <submittedName>
        <fullName evidence="1 3">Uncharacterized protein</fullName>
    </submittedName>
</protein>
<organism evidence="3">
    <name type="scientific">Gongylonema pulchrum</name>
    <dbReference type="NCBI Taxonomy" id="637853"/>
    <lineage>
        <taxon>Eukaryota</taxon>
        <taxon>Metazoa</taxon>
        <taxon>Ecdysozoa</taxon>
        <taxon>Nematoda</taxon>
        <taxon>Chromadorea</taxon>
        <taxon>Rhabditida</taxon>
        <taxon>Spirurina</taxon>
        <taxon>Spiruromorpha</taxon>
        <taxon>Spiruroidea</taxon>
        <taxon>Gongylonematidae</taxon>
        <taxon>Gongylonema</taxon>
    </lineage>
</organism>
<name>A0A183DBX3_9BILA</name>